<keyword evidence="4" id="KW-1185">Reference proteome</keyword>
<protein>
    <submittedName>
        <fullName evidence="5">NR LBD domain-containing protein</fullName>
    </submittedName>
</protein>
<reference evidence="2 4" key="2">
    <citation type="submission" date="2018-11" db="EMBL/GenBank/DDBJ databases">
        <authorList>
            <consortium name="Pathogen Informatics"/>
        </authorList>
    </citation>
    <scope>NUCLEOTIDE SEQUENCE [LARGE SCALE GENOMIC DNA]</scope>
</reference>
<evidence type="ECO:0000313" key="2">
    <source>
        <dbReference type="EMBL" id="VDN60417.1"/>
    </source>
</evidence>
<dbReference type="PANTHER" id="PTHR21286:SF0">
    <property type="entry name" value="NUCLEAR PORE COMPLEX PROTEIN NUP160"/>
    <property type="match status" value="1"/>
</dbReference>
<name>A0A0N4UL66_DRAME</name>
<proteinExistence type="predicted"/>
<gene>
    <name evidence="2" type="ORF">DME_LOCUS10390</name>
</gene>
<dbReference type="InterPro" id="IPR021717">
    <property type="entry name" value="Nucleoporin_Nup160"/>
</dbReference>
<dbReference type="InterPro" id="IPR056535">
    <property type="entry name" value="TPR_NUP160_M"/>
</dbReference>
<dbReference type="OrthoDB" id="5792595at2759"/>
<dbReference type="EMBL" id="UYYG01001215">
    <property type="protein sequence ID" value="VDN60417.1"/>
    <property type="molecule type" value="Genomic_DNA"/>
</dbReference>
<feature type="domain" description="NUP160 middle TPR" evidence="1">
    <location>
        <begin position="25"/>
        <end position="223"/>
    </location>
</feature>
<evidence type="ECO:0000259" key="1">
    <source>
        <dbReference type="Pfam" id="PF23354"/>
    </source>
</evidence>
<sequence>MRLQPSSPYSQRIEKIVFAASFLLWPINSQYILAKFLAFKQFYAHLLEYCQLNKPYVLGMNCSFYYFEGVAYAGLQEPHNALNSFLVAYEIMKSGEGALSNDLFSYVDTNDDSTNITETEFLIKVMGIMEQHNYSEQLVTLGLLALKDCDNKTLLPDVYNILFKSELLTNRYQEALHTLLSNPVNDTRRNCLRELLSRLLENNKREILVHLNYKDMEEYVNIVSSL</sequence>
<dbReference type="PANTHER" id="PTHR21286">
    <property type="entry name" value="NUCLEAR PORE COMPLEX PROTEIN NUP160"/>
    <property type="match status" value="1"/>
</dbReference>
<dbReference type="STRING" id="318479.A0A0N4UL66"/>
<dbReference type="Proteomes" id="UP000274756">
    <property type="component" value="Unassembled WGS sequence"/>
</dbReference>
<dbReference type="WBParaSite" id="DME_0000852301-mRNA-1">
    <property type="protein sequence ID" value="DME_0000852301-mRNA-1"/>
    <property type="gene ID" value="DME_0000852301"/>
</dbReference>
<evidence type="ECO:0000313" key="4">
    <source>
        <dbReference type="Proteomes" id="UP000274756"/>
    </source>
</evidence>
<evidence type="ECO:0000313" key="5">
    <source>
        <dbReference type="WBParaSite" id="DME_0000852301-mRNA-1"/>
    </source>
</evidence>
<reference evidence="5" key="1">
    <citation type="submission" date="2017-02" db="UniProtKB">
        <authorList>
            <consortium name="WormBaseParasite"/>
        </authorList>
    </citation>
    <scope>IDENTIFICATION</scope>
</reference>
<dbReference type="GO" id="GO:0005643">
    <property type="term" value="C:nuclear pore"/>
    <property type="evidence" value="ECO:0007669"/>
    <property type="project" value="TreeGrafter"/>
</dbReference>
<dbReference type="Pfam" id="PF23354">
    <property type="entry name" value="TPR_NUP160_120_M"/>
    <property type="match status" value="1"/>
</dbReference>
<organism evidence="3 5">
    <name type="scientific">Dracunculus medinensis</name>
    <name type="common">Guinea worm</name>
    <dbReference type="NCBI Taxonomy" id="318479"/>
    <lineage>
        <taxon>Eukaryota</taxon>
        <taxon>Metazoa</taxon>
        <taxon>Ecdysozoa</taxon>
        <taxon>Nematoda</taxon>
        <taxon>Chromadorea</taxon>
        <taxon>Rhabditida</taxon>
        <taxon>Spirurina</taxon>
        <taxon>Dracunculoidea</taxon>
        <taxon>Dracunculidae</taxon>
        <taxon>Dracunculus</taxon>
    </lineage>
</organism>
<evidence type="ECO:0000313" key="3">
    <source>
        <dbReference type="Proteomes" id="UP000038040"/>
    </source>
</evidence>
<dbReference type="GO" id="GO:0017056">
    <property type="term" value="F:structural constituent of nuclear pore"/>
    <property type="evidence" value="ECO:0007669"/>
    <property type="project" value="TreeGrafter"/>
</dbReference>
<accession>A0A0N4UL66</accession>
<dbReference type="AlphaFoldDB" id="A0A0N4UL66"/>
<dbReference type="Proteomes" id="UP000038040">
    <property type="component" value="Unplaced"/>
</dbReference>